<evidence type="ECO:0000313" key="1">
    <source>
        <dbReference type="EnsemblPlants" id="LPERR02G26890.1"/>
    </source>
</evidence>
<evidence type="ECO:0000313" key="2">
    <source>
        <dbReference type="Proteomes" id="UP000032180"/>
    </source>
</evidence>
<proteinExistence type="predicted"/>
<reference evidence="1" key="3">
    <citation type="submission" date="2015-04" db="UniProtKB">
        <authorList>
            <consortium name="EnsemblPlants"/>
        </authorList>
    </citation>
    <scope>IDENTIFICATION</scope>
</reference>
<sequence length="65" mass="7045">MAMQAEGARIGGDLMVEASDSKMTKGAVDELYKIWIKAYGVPSFARCEEVIIALVDLVGEVRVGR</sequence>
<dbReference type="Proteomes" id="UP000032180">
    <property type="component" value="Chromosome 2"/>
</dbReference>
<name>A0A0D9VL56_9ORYZ</name>
<organism evidence="1 2">
    <name type="scientific">Leersia perrieri</name>
    <dbReference type="NCBI Taxonomy" id="77586"/>
    <lineage>
        <taxon>Eukaryota</taxon>
        <taxon>Viridiplantae</taxon>
        <taxon>Streptophyta</taxon>
        <taxon>Embryophyta</taxon>
        <taxon>Tracheophyta</taxon>
        <taxon>Spermatophyta</taxon>
        <taxon>Magnoliopsida</taxon>
        <taxon>Liliopsida</taxon>
        <taxon>Poales</taxon>
        <taxon>Poaceae</taxon>
        <taxon>BOP clade</taxon>
        <taxon>Oryzoideae</taxon>
        <taxon>Oryzeae</taxon>
        <taxon>Oryzinae</taxon>
        <taxon>Leersia</taxon>
    </lineage>
</organism>
<dbReference type="EnsemblPlants" id="LPERR02G26890.1">
    <property type="protein sequence ID" value="LPERR02G26890.1"/>
    <property type="gene ID" value="LPERR02G26890"/>
</dbReference>
<protein>
    <submittedName>
        <fullName evidence="1">Uncharacterized protein</fullName>
    </submittedName>
</protein>
<keyword evidence="2" id="KW-1185">Reference proteome</keyword>
<dbReference type="AlphaFoldDB" id="A0A0D9VL56"/>
<reference evidence="1 2" key="1">
    <citation type="submission" date="2012-08" db="EMBL/GenBank/DDBJ databases">
        <title>Oryza genome evolution.</title>
        <authorList>
            <person name="Wing R.A."/>
        </authorList>
    </citation>
    <scope>NUCLEOTIDE SEQUENCE</scope>
</reference>
<accession>A0A0D9VL56</accession>
<reference evidence="2" key="2">
    <citation type="submission" date="2013-12" db="EMBL/GenBank/DDBJ databases">
        <authorList>
            <person name="Yu Y."/>
            <person name="Lee S."/>
            <person name="de Baynast K."/>
            <person name="Wissotski M."/>
            <person name="Liu L."/>
            <person name="Talag J."/>
            <person name="Goicoechea J."/>
            <person name="Angelova A."/>
            <person name="Jetty R."/>
            <person name="Kudrna D."/>
            <person name="Golser W."/>
            <person name="Rivera L."/>
            <person name="Zhang J."/>
            <person name="Wing R."/>
        </authorList>
    </citation>
    <scope>NUCLEOTIDE SEQUENCE</scope>
</reference>
<dbReference type="Gramene" id="LPERR02G26890.1">
    <property type="protein sequence ID" value="LPERR02G26890.1"/>
    <property type="gene ID" value="LPERR02G26890"/>
</dbReference>
<dbReference type="HOGENOM" id="CLU_2852899_0_0_1"/>